<gene>
    <name evidence="2" type="ORF">HINF_LOCUS52826</name>
    <name evidence="1" type="ORF">HINF_LOCUS62635</name>
</gene>
<dbReference type="EMBL" id="CAXDID020000265">
    <property type="protein sequence ID" value="CAL6067021.1"/>
    <property type="molecule type" value="Genomic_DNA"/>
</dbReference>
<name>A0AA86RYT6_9EUKA</name>
<sequence>MYASYLYANLQFIRICVQKRSLVLQTSCQTGVEVHPWQRGVTRFLDHFFRLSAFYRVQAIINDLNQQFVTSPNKLTKLSRRVEFAGSDKQKFEAFKILNLQQCLE</sequence>
<dbReference type="AlphaFoldDB" id="A0AA86RYT6"/>
<evidence type="ECO:0000313" key="2">
    <source>
        <dbReference type="EMBL" id="CAL6067021.1"/>
    </source>
</evidence>
<proteinExistence type="predicted"/>
<dbReference type="EMBL" id="CATOUU010001157">
    <property type="protein sequence ID" value="CAI9974990.1"/>
    <property type="molecule type" value="Genomic_DNA"/>
</dbReference>
<keyword evidence="3" id="KW-1185">Reference proteome</keyword>
<comment type="caution">
    <text evidence="1">The sequence shown here is derived from an EMBL/GenBank/DDBJ whole genome shotgun (WGS) entry which is preliminary data.</text>
</comment>
<organism evidence="1">
    <name type="scientific">Hexamita inflata</name>
    <dbReference type="NCBI Taxonomy" id="28002"/>
    <lineage>
        <taxon>Eukaryota</taxon>
        <taxon>Metamonada</taxon>
        <taxon>Diplomonadida</taxon>
        <taxon>Hexamitidae</taxon>
        <taxon>Hexamitinae</taxon>
        <taxon>Hexamita</taxon>
    </lineage>
</organism>
<protein>
    <submittedName>
        <fullName evidence="2">Hypothetical_protein</fullName>
    </submittedName>
</protein>
<dbReference type="Proteomes" id="UP001642409">
    <property type="component" value="Unassembled WGS sequence"/>
</dbReference>
<reference evidence="1" key="1">
    <citation type="submission" date="2023-06" db="EMBL/GenBank/DDBJ databases">
        <authorList>
            <person name="Kurt Z."/>
        </authorList>
    </citation>
    <scope>NUCLEOTIDE SEQUENCE</scope>
</reference>
<reference evidence="2 3" key="2">
    <citation type="submission" date="2024-07" db="EMBL/GenBank/DDBJ databases">
        <authorList>
            <person name="Akdeniz Z."/>
        </authorList>
    </citation>
    <scope>NUCLEOTIDE SEQUENCE [LARGE SCALE GENOMIC DNA]</scope>
</reference>
<evidence type="ECO:0000313" key="3">
    <source>
        <dbReference type="Proteomes" id="UP001642409"/>
    </source>
</evidence>
<evidence type="ECO:0000313" key="1">
    <source>
        <dbReference type="EMBL" id="CAI9974990.1"/>
    </source>
</evidence>
<accession>A0AA86RYT6</accession>